<evidence type="ECO:0000313" key="1">
    <source>
        <dbReference type="EMBL" id="QHT99892.1"/>
    </source>
</evidence>
<accession>A0A6C0J3J7</accession>
<organism evidence="1">
    <name type="scientific">viral metagenome</name>
    <dbReference type="NCBI Taxonomy" id="1070528"/>
    <lineage>
        <taxon>unclassified sequences</taxon>
        <taxon>metagenomes</taxon>
        <taxon>organismal metagenomes</taxon>
    </lineage>
</organism>
<proteinExistence type="predicted"/>
<dbReference type="EMBL" id="MN740318">
    <property type="protein sequence ID" value="QHT99892.1"/>
    <property type="molecule type" value="Genomic_DNA"/>
</dbReference>
<sequence>MWPVAAVSVAAVAAYSYFSGPRNTTTVRGSDGHDYQMQNLPDKDKAVELMVDIRKRLGSLRDYYASEPALAADPPIARFLANYKDDVFAENDVSSADTSYSENKGQRIVVCLRDKTRPPYPLIDINTIMFVMLHEMSHLMTETIGHTPEFWLNFKRALGDALKVGIYQQVNYAQSPVKYCGMTITDSPL</sequence>
<name>A0A6C0J3J7_9ZZZZ</name>
<reference evidence="1" key="1">
    <citation type="journal article" date="2020" name="Nature">
        <title>Giant virus diversity and host interactions through global metagenomics.</title>
        <authorList>
            <person name="Schulz F."/>
            <person name="Roux S."/>
            <person name="Paez-Espino D."/>
            <person name="Jungbluth S."/>
            <person name="Walsh D.A."/>
            <person name="Denef V.J."/>
            <person name="McMahon K.D."/>
            <person name="Konstantinidis K.T."/>
            <person name="Eloe-Fadrosh E.A."/>
            <person name="Kyrpides N.C."/>
            <person name="Woyke T."/>
        </authorList>
    </citation>
    <scope>NUCLEOTIDE SEQUENCE</scope>
    <source>
        <strain evidence="1">GVMAG-M-3300025778-1</strain>
    </source>
</reference>
<protein>
    <submittedName>
        <fullName evidence="1">Uncharacterized protein</fullName>
    </submittedName>
</protein>
<dbReference type="AlphaFoldDB" id="A0A6C0J3J7"/>